<dbReference type="GeneID" id="25285203"/>
<dbReference type="Proteomes" id="UP000027920">
    <property type="component" value="Unassembled WGS sequence"/>
</dbReference>
<organism evidence="2 3">
    <name type="scientific">Exophiala aquamarina CBS 119918</name>
    <dbReference type="NCBI Taxonomy" id="1182545"/>
    <lineage>
        <taxon>Eukaryota</taxon>
        <taxon>Fungi</taxon>
        <taxon>Dikarya</taxon>
        <taxon>Ascomycota</taxon>
        <taxon>Pezizomycotina</taxon>
        <taxon>Eurotiomycetes</taxon>
        <taxon>Chaetothyriomycetidae</taxon>
        <taxon>Chaetothyriales</taxon>
        <taxon>Herpotrichiellaceae</taxon>
        <taxon>Exophiala</taxon>
    </lineage>
</organism>
<protein>
    <submittedName>
        <fullName evidence="2">Uncharacterized protein</fullName>
    </submittedName>
</protein>
<comment type="caution">
    <text evidence="2">The sequence shown here is derived from an EMBL/GenBank/DDBJ whole genome shotgun (WGS) entry which is preliminary data.</text>
</comment>
<proteinExistence type="predicted"/>
<keyword evidence="1" id="KW-0812">Transmembrane</keyword>
<feature type="transmembrane region" description="Helical" evidence="1">
    <location>
        <begin position="266"/>
        <end position="290"/>
    </location>
</feature>
<evidence type="ECO:0000256" key="1">
    <source>
        <dbReference type="SAM" id="Phobius"/>
    </source>
</evidence>
<gene>
    <name evidence="2" type="ORF">A1O9_10299</name>
</gene>
<sequence>MAADTEKAKQFCNWRPWQVHPVFLLPLILCAGAIAIVLEVLAEQGNRIFTPRQLLSEWTTWYCHHSDYNDCHYIVQRDTPVFSNTPPKQGFLTFFTPDSLPTSSYFLWIYFPSIIAVLYAIFWEIVDNEVKRIETFYQASSQPTGANASTTIFSEYISLPPFLSPFQAFRWRQWAVLLSSSIYVLVGVVTPILQSQMFQIQSQVMQVGYMYGNGDFHPITEEKFPDADYGSLVGVLWDDPSDYRFPDVYEASKVGLLRNMVYLDPLMARIQVVVLLAVAVLGAILAWILWKRPSGMPGPLKGLGAMTSLASADTEFLRGIFGLLETGTQGTRTSLQDPRKLKVHLGWRAAAGGPVYGFSWTDSTGPDTVQAQLRERNRNGGLIQTIKRKISRAILIRWTVNLSYLACGLLLALIISGLLDGTGSDKTTALDTTVNQGTQNNIGFSVSILVLSVVMKSTWKAVEHEVIAFTPFRALAMSPRSAWPVMARDYSSTPPVAISILAFWDNEELLGIVTLASFLLEVALICFGISASMTQQGQGYIKDDFYNTMWTGFGFCAAALFLMAGSRRTVFVVRPPVQRDPFNIGMQLSYFCYSKRLVNDMKPVAGLRTSKELQNYLQQLNAVCRLGWIPTPTESATPGERTTSDRVQVIERVH</sequence>
<feature type="transmembrane region" description="Helical" evidence="1">
    <location>
        <begin position="174"/>
        <end position="193"/>
    </location>
</feature>
<feature type="transmembrane region" description="Helical" evidence="1">
    <location>
        <begin position="545"/>
        <end position="564"/>
    </location>
</feature>
<dbReference type="OrthoDB" id="3248909at2759"/>
<accession>A0A072P2H1</accession>
<dbReference type="PANTHER" id="PTHR37544:SF3">
    <property type="entry name" value="SPRAY"/>
    <property type="match status" value="1"/>
</dbReference>
<dbReference type="STRING" id="1182545.A0A072P2H1"/>
<evidence type="ECO:0000313" key="3">
    <source>
        <dbReference type="Proteomes" id="UP000027920"/>
    </source>
</evidence>
<feature type="transmembrane region" description="Helical" evidence="1">
    <location>
        <begin position="509"/>
        <end position="533"/>
    </location>
</feature>
<keyword evidence="3" id="KW-1185">Reference proteome</keyword>
<dbReference type="HOGENOM" id="CLU_449905_0_0_1"/>
<evidence type="ECO:0000313" key="2">
    <source>
        <dbReference type="EMBL" id="KEF53897.1"/>
    </source>
</evidence>
<dbReference type="VEuPathDB" id="FungiDB:A1O9_10299"/>
<dbReference type="PANTHER" id="PTHR37544">
    <property type="entry name" value="SPRAY-RELATED"/>
    <property type="match status" value="1"/>
</dbReference>
<dbReference type="InterPro" id="IPR021840">
    <property type="entry name" value="DUF3433"/>
</dbReference>
<dbReference type="EMBL" id="AMGV01000012">
    <property type="protein sequence ID" value="KEF53897.1"/>
    <property type="molecule type" value="Genomic_DNA"/>
</dbReference>
<dbReference type="RefSeq" id="XP_013256487.1">
    <property type="nucleotide sequence ID" value="XM_013401033.1"/>
</dbReference>
<keyword evidence="1" id="KW-1133">Transmembrane helix</keyword>
<feature type="transmembrane region" description="Helical" evidence="1">
    <location>
        <begin position="21"/>
        <end position="42"/>
    </location>
</feature>
<reference evidence="2 3" key="1">
    <citation type="submission" date="2013-03" db="EMBL/GenBank/DDBJ databases">
        <title>The Genome Sequence of Exophiala aquamarina CBS 119918.</title>
        <authorList>
            <consortium name="The Broad Institute Genomics Platform"/>
            <person name="Cuomo C."/>
            <person name="de Hoog S."/>
            <person name="Gorbushina A."/>
            <person name="Walker B."/>
            <person name="Young S.K."/>
            <person name="Zeng Q."/>
            <person name="Gargeya S."/>
            <person name="Fitzgerald M."/>
            <person name="Haas B."/>
            <person name="Abouelleil A."/>
            <person name="Allen A.W."/>
            <person name="Alvarado L."/>
            <person name="Arachchi H.M."/>
            <person name="Berlin A.M."/>
            <person name="Chapman S.B."/>
            <person name="Gainer-Dewar J."/>
            <person name="Goldberg J."/>
            <person name="Griggs A."/>
            <person name="Gujja S."/>
            <person name="Hansen M."/>
            <person name="Howarth C."/>
            <person name="Imamovic A."/>
            <person name="Ireland A."/>
            <person name="Larimer J."/>
            <person name="McCowan C."/>
            <person name="Murphy C."/>
            <person name="Pearson M."/>
            <person name="Poon T.W."/>
            <person name="Priest M."/>
            <person name="Roberts A."/>
            <person name="Saif S."/>
            <person name="Shea T."/>
            <person name="Sisk P."/>
            <person name="Sykes S."/>
            <person name="Wortman J."/>
            <person name="Nusbaum C."/>
            <person name="Birren B."/>
        </authorList>
    </citation>
    <scope>NUCLEOTIDE SEQUENCE [LARGE SCALE GENOMIC DNA]</scope>
    <source>
        <strain evidence="2 3">CBS 119918</strain>
    </source>
</reference>
<name>A0A072P2H1_9EURO</name>
<feature type="transmembrane region" description="Helical" evidence="1">
    <location>
        <begin position="105"/>
        <end position="126"/>
    </location>
</feature>
<dbReference type="AlphaFoldDB" id="A0A072P2H1"/>
<dbReference type="Pfam" id="PF11915">
    <property type="entry name" value="DUF3433"/>
    <property type="match status" value="2"/>
</dbReference>
<keyword evidence="1" id="KW-0472">Membrane</keyword>
<feature type="transmembrane region" description="Helical" evidence="1">
    <location>
        <begin position="395"/>
        <end position="419"/>
    </location>
</feature>